<accession>A0A9J7AT95</accession>
<evidence type="ECO:0000256" key="1">
    <source>
        <dbReference type="SAM" id="MobiDB-lite"/>
    </source>
</evidence>
<gene>
    <name evidence="2" type="ORF">NUH88_20190</name>
</gene>
<dbReference type="EMBL" id="CP102480">
    <property type="protein sequence ID" value="UUX49705.1"/>
    <property type="molecule type" value="Genomic_DNA"/>
</dbReference>
<dbReference type="RefSeq" id="WP_257768528.1">
    <property type="nucleotide sequence ID" value="NZ_CP102480.1"/>
</dbReference>
<feature type="compositionally biased region" description="Basic and acidic residues" evidence="1">
    <location>
        <begin position="39"/>
        <end position="61"/>
    </location>
</feature>
<keyword evidence="3" id="KW-1185">Reference proteome</keyword>
<organism evidence="2 3">
    <name type="scientific">Nisaea acidiphila</name>
    <dbReference type="NCBI Taxonomy" id="1862145"/>
    <lineage>
        <taxon>Bacteria</taxon>
        <taxon>Pseudomonadati</taxon>
        <taxon>Pseudomonadota</taxon>
        <taxon>Alphaproteobacteria</taxon>
        <taxon>Rhodospirillales</taxon>
        <taxon>Thalassobaculaceae</taxon>
        <taxon>Nisaea</taxon>
    </lineage>
</organism>
<feature type="region of interest" description="Disordered" evidence="1">
    <location>
        <begin position="39"/>
        <end position="79"/>
    </location>
</feature>
<evidence type="ECO:0000313" key="3">
    <source>
        <dbReference type="Proteomes" id="UP001060336"/>
    </source>
</evidence>
<sequence length="79" mass="8796">MVVRRLLWEAARRVAQNPEIQQKAADIAAEAYERARPKLENAGRHLSDSAREAAAEHDPMKDPVGFAKSLKKKAFPTEG</sequence>
<proteinExistence type="predicted"/>
<evidence type="ECO:0000313" key="2">
    <source>
        <dbReference type="EMBL" id="UUX49705.1"/>
    </source>
</evidence>
<feature type="compositionally biased region" description="Basic residues" evidence="1">
    <location>
        <begin position="69"/>
        <end position="79"/>
    </location>
</feature>
<reference evidence="2" key="1">
    <citation type="submission" date="2022-08" db="EMBL/GenBank/DDBJ databases">
        <title>Nisaea acidiphila sp. nov., isolated from a marine algal debris and emended description of the genus Nisaea Urios et al. 2008.</title>
        <authorList>
            <person name="Kwon K."/>
        </authorList>
    </citation>
    <scope>NUCLEOTIDE SEQUENCE</scope>
    <source>
        <strain evidence="2">MEBiC11861</strain>
    </source>
</reference>
<dbReference type="KEGG" id="naci:NUH88_20190"/>
<dbReference type="AlphaFoldDB" id="A0A9J7AT95"/>
<dbReference type="Proteomes" id="UP001060336">
    <property type="component" value="Chromosome"/>
</dbReference>
<name>A0A9J7AT95_9PROT</name>
<protein>
    <submittedName>
        <fullName evidence="2">Uncharacterized protein</fullName>
    </submittedName>
</protein>